<proteinExistence type="predicted"/>
<dbReference type="Proteomes" id="UP001552299">
    <property type="component" value="Unassembled WGS sequence"/>
</dbReference>
<sequence length="89" mass="10636">MFIIIQLYSDLCPLSCFSLLEILPFKKEEGQAFKTWKQRRLKKQYNIDRCLSSLAKQLFFEANCSIKRRHEETGEGRAWDFGFIFYSEV</sequence>
<dbReference type="AlphaFoldDB" id="A0ABD0TZG3"/>
<gene>
    <name evidence="1" type="ORF">M5K25_027146</name>
</gene>
<name>A0ABD0TZG3_DENTH</name>
<reference evidence="1 2" key="1">
    <citation type="journal article" date="2024" name="Plant Biotechnol. J.">
        <title>Dendrobium thyrsiflorum genome and its molecular insights into genes involved in important horticultural traits.</title>
        <authorList>
            <person name="Chen B."/>
            <person name="Wang J.Y."/>
            <person name="Zheng P.J."/>
            <person name="Li K.L."/>
            <person name="Liang Y.M."/>
            <person name="Chen X.F."/>
            <person name="Zhang C."/>
            <person name="Zhao X."/>
            <person name="He X."/>
            <person name="Zhang G.Q."/>
            <person name="Liu Z.J."/>
            <person name="Xu Q."/>
        </authorList>
    </citation>
    <scope>NUCLEOTIDE SEQUENCE [LARGE SCALE GENOMIC DNA]</scope>
    <source>
        <strain evidence="1">GZMU011</strain>
    </source>
</reference>
<protein>
    <submittedName>
        <fullName evidence="1">Uncharacterized protein</fullName>
    </submittedName>
</protein>
<evidence type="ECO:0000313" key="2">
    <source>
        <dbReference type="Proteomes" id="UP001552299"/>
    </source>
</evidence>
<comment type="caution">
    <text evidence="1">The sequence shown here is derived from an EMBL/GenBank/DDBJ whole genome shotgun (WGS) entry which is preliminary data.</text>
</comment>
<evidence type="ECO:0000313" key="1">
    <source>
        <dbReference type="EMBL" id="KAL0904977.1"/>
    </source>
</evidence>
<organism evidence="1 2">
    <name type="scientific">Dendrobium thyrsiflorum</name>
    <name type="common">Pinecone-like raceme dendrobium</name>
    <name type="synonym">Orchid</name>
    <dbReference type="NCBI Taxonomy" id="117978"/>
    <lineage>
        <taxon>Eukaryota</taxon>
        <taxon>Viridiplantae</taxon>
        <taxon>Streptophyta</taxon>
        <taxon>Embryophyta</taxon>
        <taxon>Tracheophyta</taxon>
        <taxon>Spermatophyta</taxon>
        <taxon>Magnoliopsida</taxon>
        <taxon>Liliopsida</taxon>
        <taxon>Asparagales</taxon>
        <taxon>Orchidaceae</taxon>
        <taxon>Epidendroideae</taxon>
        <taxon>Malaxideae</taxon>
        <taxon>Dendrobiinae</taxon>
        <taxon>Dendrobium</taxon>
    </lineage>
</organism>
<accession>A0ABD0TZG3</accession>
<dbReference type="EMBL" id="JANQDX010000019">
    <property type="protein sequence ID" value="KAL0904977.1"/>
    <property type="molecule type" value="Genomic_DNA"/>
</dbReference>
<keyword evidence="2" id="KW-1185">Reference proteome</keyword>